<keyword evidence="4" id="KW-0472">Membrane</keyword>
<dbReference type="PROSITE" id="PS51257">
    <property type="entry name" value="PROKAR_LIPOPROTEIN"/>
    <property type="match status" value="1"/>
</dbReference>
<feature type="repeat" description="TPR" evidence="3">
    <location>
        <begin position="461"/>
        <end position="494"/>
    </location>
</feature>
<dbReference type="PANTHER" id="PTHR44943">
    <property type="entry name" value="CELLULOSE SYNTHASE OPERON PROTEIN C"/>
    <property type="match status" value="1"/>
</dbReference>
<name>A0A2N1PT71_9BACT</name>
<evidence type="ECO:0000313" key="5">
    <source>
        <dbReference type="EMBL" id="PKK91533.1"/>
    </source>
</evidence>
<dbReference type="SUPFAM" id="SSF48452">
    <property type="entry name" value="TPR-like"/>
    <property type="match status" value="2"/>
</dbReference>
<dbReference type="AlphaFoldDB" id="A0A2N1PT71"/>
<dbReference type="PANTHER" id="PTHR44943:SF8">
    <property type="entry name" value="TPR REPEAT-CONTAINING PROTEIN MJ0263"/>
    <property type="match status" value="1"/>
</dbReference>
<feature type="transmembrane region" description="Helical" evidence="4">
    <location>
        <begin position="20"/>
        <end position="40"/>
    </location>
</feature>
<reference evidence="5 6" key="1">
    <citation type="journal article" date="2017" name="ISME J.">
        <title>Potential for microbial H2 and metal transformations associated with novel bacteria and archaea in deep terrestrial subsurface sediments.</title>
        <authorList>
            <person name="Hernsdorf A.W."/>
            <person name="Amano Y."/>
            <person name="Miyakawa K."/>
            <person name="Ise K."/>
            <person name="Suzuki Y."/>
            <person name="Anantharaman K."/>
            <person name="Probst A."/>
            <person name="Burstein D."/>
            <person name="Thomas B.C."/>
            <person name="Banfield J.F."/>
        </authorList>
    </citation>
    <scope>NUCLEOTIDE SEQUENCE [LARGE SCALE GENOMIC DNA]</scope>
    <source>
        <strain evidence="5">HGW-Wallbacteria-1</strain>
    </source>
</reference>
<dbReference type="InterPro" id="IPR051685">
    <property type="entry name" value="Ycf3/AcsC/BcsC/TPR_MFPF"/>
</dbReference>
<keyword evidence="2 3" id="KW-0802">TPR repeat</keyword>
<organism evidence="5 6">
    <name type="scientific">Candidatus Wallbacteria bacterium HGW-Wallbacteria-1</name>
    <dbReference type="NCBI Taxonomy" id="2013854"/>
    <lineage>
        <taxon>Bacteria</taxon>
        <taxon>Candidatus Walliibacteriota</taxon>
    </lineage>
</organism>
<evidence type="ECO:0000256" key="4">
    <source>
        <dbReference type="SAM" id="Phobius"/>
    </source>
</evidence>
<sequence>MFSVNRHISKRGREDSLTPFHFFVLIFIIVFACLILNPSISGEALDREASEKWFSMGKYFHTHGRDSLKAVECLQRALASDSSNEAARTLLNEIRSDLGLATEVKSVDRDQSRGWLNKGRYLANFKRDLKGAMEAYEKALIFDPGNSEASTLLEEARKQARFTLETEHAIGLASEDFSKAEKALSDSDLLTALESYRRGIVKFPNNTLALLRFFRLAQNLGRDEDIHEALRLIGEQSKFAIISSEDLKTLSQELSCFTMRCNLSRRVSALNRDRAVLEIFLDEFSASFLTEDFRELTQYRQELTPMRVLDVDKLVARGYLSERVNCPGGGGTLFLNEGGMVECTVHGIVEDVRSISALMTKDYASEGGSPADDREQSAAFSQDATAVRSRDVFNSAITLGDIHFKAGRYSDALRLYQKAIDTDSSDPVGYNKRGNALLHYGDLDGALIMYRTASDRDKYFHEAYSNAGICLARQEKYREAAESLSRAIALADDRAEYHYNLGLVYAKMVMDSEACESLSRACELNPEDFASRYQLALILARLRRIGDAIRELKVLRRSDDLKPRILGVLNSMINDLQKAEKRIAPPRGK</sequence>
<keyword evidence="4" id="KW-1133">Transmembrane helix</keyword>
<feature type="repeat" description="TPR" evidence="3">
    <location>
        <begin position="495"/>
        <end position="528"/>
    </location>
</feature>
<dbReference type="InterPro" id="IPR019734">
    <property type="entry name" value="TPR_rpt"/>
</dbReference>
<comment type="caution">
    <text evidence="5">The sequence shown here is derived from an EMBL/GenBank/DDBJ whole genome shotgun (WGS) entry which is preliminary data.</text>
</comment>
<feature type="repeat" description="TPR" evidence="3">
    <location>
        <begin position="393"/>
        <end position="426"/>
    </location>
</feature>
<dbReference type="EMBL" id="PGXC01000003">
    <property type="protein sequence ID" value="PKK91533.1"/>
    <property type="molecule type" value="Genomic_DNA"/>
</dbReference>
<dbReference type="InterPro" id="IPR011990">
    <property type="entry name" value="TPR-like_helical_dom_sf"/>
</dbReference>
<evidence type="ECO:0000313" key="6">
    <source>
        <dbReference type="Proteomes" id="UP000233256"/>
    </source>
</evidence>
<dbReference type="SMART" id="SM00028">
    <property type="entry name" value="TPR"/>
    <property type="match status" value="6"/>
</dbReference>
<accession>A0A2N1PT71</accession>
<proteinExistence type="predicted"/>
<dbReference type="Pfam" id="PF13414">
    <property type="entry name" value="TPR_11"/>
    <property type="match status" value="2"/>
</dbReference>
<keyword evidence="1" id="KW-0677">Repeat</keyword>
<evidence type="ECO:0000256" key="3">
    <source>
        <dbReference type="PROSITE-ProRule" id="PRU00339"/>
    </source>
</evidence>
<dbReference type="PROSITE" id="PS50005">
    <property type="entry name" value="TPR"/>
    <property type="match status" value="3"/>
</dbReference>
<dbReference type="Gene3D" id="1.25.40.10">
    <property type="entry name" value="Tetratricopeptide repeat domain"/>
    <property type="match status" value="2"/>
</dbReference>
<keyword evidence="4" id="KW-0812">Transmembrane</keyword>
<gene>
    <name evidence="5" type="ORF">CVV64_07200</name>
</gene>
<evidence type="ECO:0000256" key="2">
    <source>
        <dbReference type="ARBA" id="ARBA00022803"/>
    </source>
</evidence>
<evidence type="ECO:0000256" key="1">
    <source>
        <dbReference type="ARBA" id="ARBA00022737"/>
    </source>
</evidence>
<protein>
    <submittedName>
        <fullName evidence="5">Uncharacterized protein</fullName>
    </submittedName>
</protein>
<dbReference type="Proteomes" id="UP000233256">
    <property type="component" value="Unassembled WGS sequence"/>
</dbReference>